<accession>A0A423KDW6</accession>
<dbReference type="AlphaFoldDB" id="A0A423KDW6"/>
<dbReference type="InterPro" id="IPR009003">
    <property type="entry name" value="Peptidase_S1_PA"/>
</dbReference>
<evidence type="ECO:0008006" key="3">
    <source>
        <dbReference type="Google" id="ProtNLM"/>
    </source>
</evidence>
<dbReference type="SUPFAM" id="SSF50494">
    <property type="entry name" value="Trypsin-like serine proteases"/>
    <property type="match status" value="1"/>
</dbReference>
<protein>
    <recommendedName>
        <fullName evidence="3">Serine protease</fullName>
    </recommendedName>
</protein>
<dbReference type="OrthoDB" id="104542at2"/>
<name>A0A423KDW6_9PSED</name>
<evidence type="ECO:0000313" key="2">
    <source>
        <dbReference type="Proteomes" id="UP000285349"/>
    </source>
</evidence>
<comment type="caution">
    <text evidence="1">The sequence shown here is derived from an EMBL/GenBank/DDBJ whole genome shotgun (WGS) entry which is preliminary data.</text>
</comment>
<dbReference type="Proteomes" id="UP000285349">
    <property type="component" value="Unassembled WGS sequence"/>
</dbReference>
<evidence type="ECO:0000313" key="1">
    <source>
        <dbReference type="EMBL" id="RON50522.1"/>
    </source>
</evidence>
<dbReference type="EMBL" id="MOBQ01000006">
    <property type="protein sequence ID" value="RON50522.1"/>
    <property type="molecule type" value="Genomic_DNA"/>
</dbReference>
<sequence>MPASFEQYLRLEIAKLPHIGPVRVGHDAGQQLDHLSVADIVAHFRAFIALNYSQALQGEIKHQMDVAIAALASGGAQEVRVYDLAGARPTGAATIWQLLDESNPRQKLVNKFCKLSETLAVHWKAIVAPVVEPVATHKGRVRPMKPGYSVGRHGSPPGAPSGAGTIGGFIRSKGGFYLLSNAHVLTANPFDPSDSSKICQPGPGDGGSEIVARVSFHCPLLLDGASTMDAAIALITPSVSFSYEYEGVGPLTGIRDPRVGETLTLVARTTRLMKAVVQLVDADTEVANFVDPHAHNLAFRGVTVLKNAQNMYANLAGDSGGMWIGEDNKAVALNFAGGEDSDTAFAIPIPRILAYFQDRLGDPKAGLVGIDNATLWR</sequence>
<proteinExistence type="predicted"/>
<reference evidence="1 2" key="1">
    <citation type="submission" date="2016-10" db="EMBL/GenBank/DDBJ databases">
        <title>Comparative genome analysis of multiple Pseudomonas spp. focuses on biocontrol and plant growth promoting traits.</title>
        <authorList>
            <person name="Tao X.-Y."/>
            <person name="Taylor C.G."/>
        </authorList>
    </citation>
    <scope>NUCLEOTIDE SEQUENCE [LARGE SCALE GENOMIC DNA]</scope>
    <source>
        <strain evidence="1 2">37A10</strain>
    </source>
</reference>
<gene>
    <name evidence="1" type="ORF">BK666_05180</name>
</gene>
<dbReference type="RefSeq" id="WP_123508638.1">
    <property type="nucleotide sequence ID" value="NZ_MOBQ01000006.1"/>
</dbReference>
<organism evidence="1 2">
    <name type="scientific">Pseudomonas frederiksbergensis</name>
    <dbReference type="NCBI Taxonomy" id="104087"/>
    <lineage>
        <taxon>Bacteria</taxon>
        <taxon>Pseudomonadati</taxon>
        <taxon>Pseudomonadota</taxon>
        <taxon>Gammaproteobacteria</taxon>
        <taxon>Pseudomonadales</taxon>
        <taxon>Pseudomonadaceae</taxon>
        <taxon>Pseudomonas</taxon>
    </lineage>
</organism>